<dbReference type="GO" id="GO:0048262">
    <property type="term" value="P:determination of dorsal/ventral asymmetry"/>
    <property type="evidence" value="ECO:0007669"/>
    <property type="project" value="UniProtKB-ARBA"/>
</dbReference>
<feature type="domain" description="Myb-like" evidence="6">
    <location>
        <begin position="8"/>
        <end position="63"/>
    </location>
</feature>
<evidence type="ECO:0000259" key="7">
    <source>
        <dbReference type="PROSITE" id="PS51293"/>
    </source>
</evidence>
<dbReference type="InterPro" id="IPR017884">
    <property type="entry name" value="SANT_dom"/>
</dbReference>
<dbReference type="PANTHER" id="PTHR43952">
    <property type="entry name" value="MYB FAMILY TRANSCRIPTION FACTOR-RELATED"/>
    <property type="match status" value="1"/>
</dbReference>
<dbReference type="GO" id="GO:0005634">
    <property type="term" value="C:nucleus"/>
    <property type="evidence" value="ECO:0007669"/>
    <property type="project" value="UniProtKB-SubCell"/>
</dbReference>
<dbReference type="AlphaFoldDB" id="A0A7J0D7Z9"/>
<dbReference type="SMART" id="SM00717">
    <property type="entry name" value="SANT"/>
    <property type="match status" value="1"/>
</dbReference>
<evidence type="ECO:0000256" key="2">
    <source>
        <dbReference type="ARBA" id="ARBA00023015"/>
    </source>
</evidence>
<dbReference type="FunFam" id="1.10.10.60:FF:000154">
    <property type="entry name" value="Transcription factor SRM1"/>
    <property type="match status" value="1"/>
</dbReference>
<feature type="domain" description="SANT" evidence="7">
    <location>
        <begin position="11"/>
        <end position="59"/>
    </location>
</feature>
<reference evidence="9" key="1">
    <citation type="submission" date="2019-07" db="EMBL/GenBank/DDBJ databases">
        <title>De Novo Assembly of kiwifruit Actinidia rufa.</title>
        <authorList>
            <person name="Sugita-Konishi S."/>
            <person name="Sato K."/>
            <person name="Mori E."/>
            <person name="Abe Y."/>
            <person name="Kisaki G."/>
            <person name="Hamano K."/>
            <person name="Suezawa K."/>
            <person name="Otani M."/>
            <person name="Fukuda T."/>
            <person name="Manabe T."/>
            <person name="Gomi K."/>
            <person name="Tabuchi M."/>
            <person name="Akimitsu K."/>
            <person name="Kataoka I."/>
        </authorList>
    </citation>
    <scope>NUCLEOTIDE SEQUENCE [LARGE SCALE GENOMIC DNA]</scope>
    <source>
        <strain evidence="9">cv. Fuchu</strain>
    </source>
</reference>
<dbReference type="GO" id="GO:0003700">
    <property type="term" value="F:DNA-binding transcription factor activity"/>
    <property type="evidence" value="ECO:0007669"/>
    <property type="project" value="InterPro"/>
</dbReference>
<dbReference type="Gene3D" id="1.10.10.60">
    <property type="entry name" value="Homeodomain-like"/>
    <property type="match status" value="1"/>
</dbReference>
<dbReference type="InterPro" id="IPR001005">
    <property type="entry name" value="SANT/Myb"/>
</dbReference>
<dbReference type="GO" id="GO:0009908">
    <property type="term" value="P:flower development"/>
    <property type="evidence" value="ECO:0007669"/>
    <property type="project" value="UniProtKB-ARBA"/>
</dbReference>
<organism evidence="8 9">
    <name type="scientific">Actinidia rufa</name>
    <dbReference type="NCBI Taxonomy" id="165716"/>
    <lineage>
        <taxon>Eukaryota</taxon>
        <taxon>Viridiplantae</taxon>
        <taxon>Streptophyta</taxon>
        <taxon>Embryophyta</taxon>
        <taxon>Tracheophyta</taxon>
        <taxon>Spermatophyta</taxon>
        <taxon>Magnoliopsida</taxon>
        <taxon>eudicotyledons</taxon>
        <taxon>Gunneridae</taxon>
        <taxon>Pentapetalae</taxon>
        <taxon>asterids</taxon>
        <taxon>Ericales</taxon>
        <taxon>Actinidiaceae</taxon>
        <taxon>Actinidia</taxon>
    </lineage>
</organism>
<accession>A0A7J0D7Z9</accession>
<keyword evidence="9" id="KW-1185">Reference proteome</keyword>
<evidence type="ECO:0000256" key="3">
    <source>
        <dbReference type="ARBA" id="ARBA00023163"/>
    </source>
</evidence>
<dbReference type="CDD" id="cd00167">
    <property type="entry name" value="SANT"/>
    <property type="match status" value="1"/>
</dbReference>
<name>A0A7J0D7Z9_9ERIC</name>
<feature type="region of interest" description="Disordered" evidence="5">
    <location>
        <begin position="1"/>
        <end position="20"/>
    </location>
</feature>
<evidence type="ECO:0000256" key="4">
    <source>
        <dbReference type="ARBA" id="ARBA00023242"/>
    </source>
</evidence>
<comment type="caution">
    <text evidence="8">The sequence shown here is derived from an EMBL/GenBank/DDBJ whole genome shotgun (WGS) entry which is preliminary data.</text>
</comment>
<sequence>MASGSLSSRRPSGSSWTPQQNKLFEQALARYDKDTPDRWQNVARAVGGGKSAEEVKRHYDLLLEDLVRIETGRVPIPNYRGNANERIKGNGYANHISHE</sequence>
<evidence type="ECO:0000313" key="8">
    <source>
        <dbReference type="EMBL" id="GFS29315.1"/>
    </source>
</evidence>
<dbReference type="SUPFAM" id="SSF46689">
    <property type="entry name" value="Homeodomain-like"/>
    <property type="match status" value="1"/>
</dbReference>
<dbReference type="PANTHER" id="PTHR43952:SF75">
    <property type="entry name" value="PROTEIN RADIALIS-LIKE 6"/>
    <property type="match status" value="1"/>
</dbReference>
<dbReference type="InterPro" id="IPR009057">
    <property type="entry name" value="Homeodomain-like_sf"/>
</dbReference>
<dbReference type="PROSITE" id="PS51293">
    <property type="entry name" value="SANT"/>
    <property type="match status" value="1"/>
</dbReference>
<keyword evidence="2" id="KW-0805">Transcription regulation</keyword>
<proteinExistence type="predicted"/>
<dbReference type="EMBL" id="BJWL01000082">
    <property type="protein sequence ID" value="GFS29315.1"/>
    <property type="molecule type" value="Genomic_DNA"/>
</dbReference>
<dbReference type="Pfam" id="PF23082">
    <property type="entry name" value="Myb_DNA-binding_2"/>
    <property type="match status" value="1"/>
</dbReference>
<dbReference type="PROSITE" id="PS50090">
    <property type="entry name" value="MYB_LIKE"/>
    <property type="match status" value="1"/>
</dbReference>
<keyword evidence="3" id="KW-0804">Transcription</keyword>
<comment type="subcellular location">
    <subcellularLocation>
        <location evidence="1">Nucleus</location>
    </subcellularLocation>
</comment>
<dbReference type="InterPro" id="IPR044636">
    <property type="entry name" value="RADIALIS-like"/>
</dbReference>
<dbReference type="OrthoDB" id="118550at2759"/>
<gene>
    <name evidence="8" type="ORF">Acr_00g0006300</name>
</gene>
<protein>
    <submittedName>
        <fullName evidence="8">RAD-like 5</fullName>
    </submittedName>
</protein>
<evidence type="ECO:0000259" key="6">
    <source>
        <dbReference type="PROSITE" id="PS50090"/>
    </source>
</evidence>
<feature type="compositionally biased region" description="Low complexity" evidence="5">
    <location>
        <begin position="1"/>
        <end position="15"/>
    </location>
</feature>
<keyword evidence="4" id="KW-0539">Nucleus</keyword>
<evidence type="ECO:0000256" key="5">
    <source>
        <dbReference type="SAM" id="MobiDB-lite"/>
    </source>
</evidence>
<evidence type="ECO:0000256" key="1">
    <source>
        <dbReference type="ARBA" id="ARBA00004123"/>
    </source>
</evidence>
<dbReference type="Proteomes" id="UP000585474">
    <property type="component" value="Unassembled WGS sequence"/>
</dbReference>
<evidence type="ECO:0000313" key="9">
    <source>
        <dbReference type="Proteomes" id="UP000585474"/>
    </source>
</evidence>